<dbReference type="OrthoDB" id="10400414at2759"/>
<evidence type="ECO:0000313" key="2">
    <source>
        <dbReference type="Proteomes" id="UP000053411"/>
    </source>
</evidence>
<name>A0A0D2K762_9EURO</name>
<dbReference type="VEuPathDB" id="FungiDB:Z520_12059"/>
<accession>A0A0D2K762</accession>
<dbReference type="EMBL" id="KN848108">
    <property type="protein sequence ID" value="KIX92178.1"/>
    <property type="molecule type" value="Genomic_DNA"/>
</dbReference>
<reference evidence="1 2" key="1">
    <citation type="submission" date="2015-01" db="EMBL/GenBank/DDBJ databases">
        <title>The Genome Sequence of Fonsecaea multimorphosa CBS 102226.</title>
        <authorList>
            <consortium name="The Broad Institute Genomics Platform"/>
            <person name="Cuomo C."/>
            <person name="de Hoog S."/>
            <person name="Gorbushina A."/>
            <person name="Stielow B."/>
            <person name="Teixiera M."/>
            <person name="Abouelleil A."/>
            <person name="Chapman S.B."/>
            <person name="Priest M."/>
            <person name="Young S.K."/>
            <person name="Wortman J."/>
            <person name="Nusbaum C."/>
            <person name="Birren B."/>
        </authorList>
    </citation>
    <scope>NUCLEOTIDE SEQUENCE [LARGE SCALE GENOMIC DNA]</scope>
    <source>
        <strain evidence="1 2">CBS 102226</strain>
    </source>
</reference>
<sequence length="113" mass="12844">MTDNEITFNISFEAKSSCFNEFVNMIVRDSRWPTNVSFVSYNAAVGRLVSTDWAKVDFPNMIEVIVANGYTVTVTDVNTYTITKTVLGTVTTEKQSAATTLDKKRRRRHKRKP</sequence>
<dbReference type="Proteomes" id="UP000053411">
    <property type="component" value="Unassembled WGS sequence"/>
</dbReference>
<dbReference type="AlphaFoldDB" id="A0A0D2K762"/>
<gene>
    <name evidence="1" type="ORF">Z520_12059</name>
</gene>
<protein>
    <submittedName>
        <fullName evidence="1">Uncharacterized protein</fullName>
    </submittedName>
</protein>
<dbReference type="GeneID" id="27717805"/>
<dbReference type="RefSeq" id="XP_016626301.1">
    <property type="nucleotide sequence ID" value="XM_016782546.1"/>
</dbReference>
<organism evidence="1 2">
    <name type="scientific">Fonsecaea multimorphosa CBS 102226</name>
    <dbReference type="NCBI Taxonomy" id="1442371"/>
    <lineage>
        <taxon>Eukaryota</taxon>
        <taxon>Fungi</taxon>
        <taxon>Dikarya</taxon>
        <taxon>Ascomycota</taxon>
        <taxon>Pezizomycotina</taxon>
        <taxon>Eurotiomycetes</taxon>
        <taxon>Chaetothyriomycetidae</taxon>
        <taxon>Chaetothyriales</taxon>
        <taxon>Herpotrichiellaceae</taxon>
        <taxon>Fonsecaea</taxon>
    </lineage>
</organism>
<proteinExistence type="predicted"/>
<evidence type="ECO:0000313" key="1">
    <source>
        <dbReference type="EMBL" id="KIX92178.1"/>
    </source>
</evidence>
<keyword evidence="2" id="KW-1185">Reference proteome</keyword>